<evidence type="ECO:0000256" key="3">
    <source>
        <dbReference type="ARBA" id="ARBA00022630"/>
    </source>
</evidence>
<organism evidence="7 8">
    <name type="scientific">Didymosphaeria variabile</name>
    <dbReference type="NCBI Taxonomy" id="1932322"/>
    <lineage>
        <taxon>Eukaryota</taxon>
        <taxon>Fungi</taxon>
        <taxon>Dikarya</taxon>
        <taxon>Ascomycota</taxon>
        <taxon>Pezizomycotina</taxon>
        <taxon>Dothideomycetes</taxon>
        <taxon>Pleosporomycetidae</taxon>
        <taxon>Pleosporales</taxon>
        <taxon>Massarineae</taxon>
        <taxon>Didymosphaeriaceae</taxon>
        <taxon>Didymosphaeria</taxon>
    </lineage>
</organism>
<dbReference type="Gene3D" id="3.30.465.10">
    <property type="match status" value="1"/>
</dbReference>
<dbReference type="OrthoDB" id="9983560at2759"/>
<sequence>MAATLGAGEQDYDLFQALARYHAVTVGGTYDTVGIVGWATSGGHGWLTSSYGQGADNIYEVELVTPTGQILIANECRNADIFWAMRGGGGGTYGVITKITMKAYPMPQTTRWVWDIASHNGTSAKEWWRLVAELHAMMIDLNNQGFQGYYTITGSAEGPWTFGGYFLAYERSNAMVQGILAPFWTALNASASLASLSIWNVTRYDTWIEAFNGLPKQGADNSDGPGGVISVSRLLTREDLTRDVEAVARMFKSIAPHPEESELGVSGHVIAGSMIGSSKPVDAALNPAWRNAGVHLIVKASWSESLPTTKIQQIQDRMTHHVGYAMRRLSPDSGCYINEVSYGFLYFPWVKLTWCSVINTNLIGNGPCMGRTTLVFDLSRPSMIRLRFFGAEDVLGVMSGDTM</sequence>
<evidence type="ECO:0000313" key="7">
    <source>
        <dbReference type="EMBL" id="KAJ4357192.1"/>
    </source>
</evidence>
<dbReference type="GO" id="GO:0071949">
    <property type="term" value="F:FAD binding"/>
    <property type="evidence" value="ECO:0007669"/>
    <property type="project" value="InterPro"/>
</dbReference>
<keyword evidence="8" id="KW-1185">Reference proteome</keyword>
<proteinExistence type="inferred from homology"/>
<dbReference type="Pfam" id="PF01565">
    <property type="entry name" value="FAD_binding_4"/>
    <property type="match status" value="1"/>
</dbReference>
<accession>A0A9W8XQE2</accession>
<dbReference type="PROSITE" id="PS51387">
    <property type="entry name" value="FAD_PCMH"/>
    <property type="match status" value="1"/>
</dbReference>
<dbReference type="GeneID" id="80905297"/>
<dbReference type="PANTHER" id="PTHR42973:SF39">
    <property type="entry name" value="FAD-BINDING PCMH-TYPE DOMAIN-CONTAINING PROTEIN"/>
    <property type="match status" value="1"/>
</dbReference>
<evidence type="ECO:0000256" key="4">
    <source>
        <dbReference type="ARBA" id="ARBA00022827"/>
    </source>
</evidence>
<dbReference type="Proteomes" id="UP001140513">
    <property type="component" value="Unassembled WGS sequence"/>
</dbReference>
<dbReference type="InterPro" id="IPR006094">
    <property type="entry name" value="Oxid_FAD_bind_N"/>
</dbReference>
<comment type="caution">
    <text evidence="7">The sequence shown here is derived from an EMBL/GenBank/DDBJ whole genome shotgun (WGS) entry which is preliminary data.</text>
</comment>
<dbReference type="SUPFAM" id="SSF56176">
    <property type="entry name" value="FAD-binding/transporter-associated domain-like"/>
    <property type="match status" value="1"/>
</dbReference>
<evidence type="ECO:0000256" key="2">
    <source>
        <dbReference type="ARBA" id="ARBA00005466"/>
    </source>
</evidence>
<dbReference type="InterPro" id="IPR016169">
    <property type="entry name" value="FAD-bd_PCMH_sub2"/>
</dbReference>
<dbReference type="InterPro" id="IPR036318">
    <property type="entry name" value="FAD-bd_PCMH-like_sf"/>
</dbReference>
<dbReference type="AlphaFoldDB" id="A0A9W8XQE2"/>
<dbReference type="EMBL" id="JAPEUX010000002">
    <property type="protein sequence ID" value="KAJ4357192.1"/>
    <property type="molecule type" value="Genomic_DNA"/>
</dbReference>
<keyword evidence="4" id="KW-0274">FAD</keyword>
<evidence type="ECO:0000256" key="5">
    <source>
        <dbReference type="ARBA" id="ARBA00023002"/>
    </source>
</evidence>
<dbReference type="PANTHER" id="PTHR42973">
    <property type="entry name" value="BINDING OXIDOREDUCTASE, PUTATIVE (AFU_ORTHOLOGUE AFUA_1G17690)-RELATED"/>
    <property type="match status" value="1"/>
</dbReference>
<feature type="domain" description="FAD-binding PCMH-type" evidence="6">
    <location>
        <begin position="1"/>
        <end position="106"/>
    </location>
</feature>
<evidence type="ECO:0000256" key="1">
    <source>
        <dbReference type="ARBA" id="ARBA00001974"/>
    </source>
</evidence>
<dbReference type="InterPro" id="IPR016166">
    <property type="entry name" value="FAD-bd_PCMH"/>
</dbReference>
<dbReference type="RefSeq" id="XP_056074051.1">
    <property type="nucleotide sequence ID" value="XM_056210578.1"/>
</dbReference>
<evidence type="ECO:0000259" key="6">
    <source>
        <dbReference type="PROSITE" id="PS51387"/>
    </source>
</evidence>
<keyword evidence="3" id="KW-0285">Flavoprotein</keyword>
<dbReference type="GO" id="GO:0016491">
    <property type="term" value="F:oxidoreductase activity"/>
    <property type="evidence" value="ECO:0007669"/>
    <property type="project" value="UniProtKB-KW"/>
</dbReference>
<gene>
    <name evidence="7" type="ORF">N0V89_001767</name>
</gene>
<keyword evidence="5" id="KW-0560">Oxidoreductase</keyword>
<name>A0A9W8XQE2_9PLEO</name>
<dbReference type="InterPro" id="IPR050416">
    <property type="entry name" value="FAD-linked_Oxidoreductase"/>
</dbReference>
<reference evidence="7" key="1">
    <citation type="submission" date="2022-10" db="EMBL/GenBank/DDBJ databases">
        <title>Tapping the CABI collections for fungal endophytes: first genome assemblies for Collariella, Neodidymelliopsis, Ascochyta clinopodiicola, Didymella pomorum, Didymosphaeria variabile, Neocosmospora piperis and Neocucurbitaria cava.</title>
        <authorList>
            <person name="Hill R."/>
        </authorList>
    </citation>
    <scope>NUCLEOTIDE SEQUENCE</scope>
    <source>
        <strain evidence="7">IMI 356815</strain>
    </source>
</reference>
<comment type="cofactor">
    <cofactor evidence="1">
        <name>FAD</name>
        <dbReference type="ChEBI" id="CHEBI:57692"/>
    </cofactor>
</comment>
<protein>
    <recommendedName>
        <fullName evidence="6">FAD-binding PCMH-type domain-containing protein</fullName>
    </recommendedName>
</protein>
<comment type="similarity">
    <text evidence="2">Belongs to the oxygen-dependent FAD-linked oxidoreductase family.</text>
</comment>
<evidence type="ECO:0000313" key="8">
    <source>
        <dbReference type="Proteomes" id="UP001140513"/>
    </source>
</evidence>